<keyword evidence="5" id="KW-1185">Reference proteome</keyword>
<dbReference type="AlphaFoldDB" id="A0A7H8RDC6"/>
<dbReference type="PANTHER" id="PTHR10366:SF564">
    <property type="entry name" value="STEROL-4-ALPHA-CARBOXYLATE 3-DEHYDROGENASE, DECARBOXYLATING"/>
    <property type="match status" value="1"/>
</dbReference>
<name>A0A7H8RDC6_TALRU</name>
<evidence type="ECO:0000313" key="4">
    <source>
        <dbReference type="EMBL" id="QKX64490.1"/>
    </source>
</evidence>
<dbReference type="InterPro" id="IPR050425">
    <property type="entry name" value="NAD(P)_dehydrat-like"/>
</dbReference>
<sequence>MSSALNFPENSTVLVTGANGHVAQHMLEQLLRIPSVKVRGTVRTATSEAALQAVFGNYVASGSLEIIQIPDITQEGVFDTALRDCTHVAHVASPLVVGSTNVEDEVLKPALRGTLSLLASAEKANKLKSVVITGSFASVIDLMQDLRPGYTYTPKDWNPLTYELAADPALDLSRWPERYRPFVTYTTSKKVAERGAWDWWAEHKPAWDLSFVNPTYILGPYLLPVSREKLSFSCHLASGVALSSPKDNLPLIDFPHWVDVRDVALAHLLALTNPQARGERFILAPNKVPPSAFAKIAKERLGLHPSEEIQELPPMFDIDSRNCESVLSMNDWIALEDSLVDLVNQITQN</sequence>
<keyword evidence="1" id="KW-0560">Oxidoreductase</keyword>
<dbReference type="PANTHER" id="PTHR10366">
    <property type="entry name" value="NAD DEPENDENT EPIMERASE/DEHYDRATASE"/>
    <property type="match status" value="1"/>
</dbReference>
<feature type="domain" description="NAD-dependent epimerase/dehydratase" evidence="3">
    <location>
        <begin position="13"/>
        <end position="279"/>
    </location>
</feature>
<comment type="similarity">
    <text evidence="2">Belongs to the NAD(P)-dependent epimerase/dehydratase family. Dihydroflavonol-4-reductase subfamily.</text>
</comment>
<dbReference type="OrthoDB" id="2735536at2759"/>
<dbReference type="InterPro" id="IPR036291">
    <property type="entry name" value="NAD(P)-bd_dom_sf"/>
</dbReference>
<dbReference type="KEGG" id="trg:TRUGW13939_11665"/>
<dbReference type="GeneID" id="55999142"/>
<evidence type="ECO:0000256" key="2">
    <source>
        <dbReference type="ARBA" id="ARBA00023445"/>
    </source>
</evidence>
<organism evidence="4 5">
    <name type="scientific">Talaromyces rugulosus</name>
    <name type="common">Penicillium rugulosum</name>
    <dbReference type="NCBI Taxonomy" id="121627"/>
    <lineage>
        <taxon>Eukaryota</taxon>
        <taxon>Fungi</taxon>
        <taxon>Dikarya</taxon>
        <taxon>Ascomycota</taxon>
        <taxon>Pezizomycotina</taxon>
        <taxon>Eurotiomycetes</taxon>
        <taxon>Eurotiomycetidae</taxon>
        <taxon>Eurotiales</taxon>
        <taxon>Trichocomaceae</taxon>
        <taxon>Talaromyces</taxon>
        <taxon>Talaromyces sect. Islandici</taxon>
    </lineage>
</organism>
<accession>A0A7H8RDC6</accession>
<dbReference type="Pfam" id="PF01370">
    <property type="entry name" value="Epimerase"/>
    <property type="match status" value="1"/>
</dbReference>
<dbReference type="RefSeq" id="XP_035350663.1">
    <property type="nucleotide sequence ID" value="XM_035494770.1"/>
</dbReference>
<proteinExistence type="inferred from homology"/>
<reference evidence="5" key="1">
    <citation type="submission" date="2020-06" db="EMBL/GenBank/DDBJ databases">
        <title>A chromosome-scale genome assembly of Talaromyces rugulosus W13939.</title>
        <authorList>
            <person name="Wang B."/>
            <person name="Guo L."/>
            <person name="Ye K."/>
            <person name="Wang L."/>
        </authorList>
    </citation>
    <scope>NUCLEOTIDE SEQUENCE [LARGE SCALE GENOMIC DNA]</scope>
    <source>
        <strain evidence="5">W13939</strain>
    </source>
</reference>
<dbReference type="InterPro" id="IPR001509">
    <property type="entry name" value="Epimerase_deHydtase"/>
</dbReference>
<evidence type="ECO:0000256" key="1">
    <source>
        <dbReference type="ARBA" id="ARBA00023002"/>
    </source>
</evidence>
<evidence type="ECO:0000313" key="5">
    <source>
        <dbReference type="Proteomes" id="UP000509510"/>
    </source>
</evidence>
<dbReference type="Proteomes" id="UP000509510">
    <property type="component" value="Chromosome VI"/>
</dbReference>
<dbReference type="EMBL" id="CP055903">
    <property type="protein sequence ID" value="QKX64490.1"/>
    <property type="molecule type" value="Genomic_DNA"/>
</dbReference>
<gene>
    <name evidence="4" type="ORF">TRUGW13939_11665</name>
</gene>
<dbReference type="GO" id="GO:0016616">
    <property type="term" value="F:oxidoreductase activity, acting on the CH-OH group of donors, NAD or NADP as acceptor"/>
    <property type="evidence" value="ECO:0007669"/>
    <property type="project" value="TreeGrafter"/>
</dbReference>
<dbReference type="Gene3D" id="3.40.50.720">
    <property type="entry name" value="NAD(P)-binding Rossmann-like Domain"/>
    <property type="match status" value="1"/>
</dbReference>
<evidence type="ECO:0000259" key="3">
    <source>
        <dbReference type="Pfam" id="PF01370"/>
    </source>
</evidence>
<protein>
    <recommendedName>
        <fullName evidence="3">NAD-dependent epimerase/dehydratase domain-containing protein</fullName>
    </recommendedName>
</protein>
<dbReference type="SUPFAM" id="SSF51735">
    <property type="entry name" value="NAD(P)-binding Rossmann-fold domains"/>
    <property type="match status" value="1"/>
</dbReference>